<feature type="compositionally biased region" description="Low complexity" evidence="1">
    <location>
        <begin position="63"/>
        <end position="72"/>
    </location>
</feature>
<evidence type="ECO:0000313" key="3">
    <source>
        <dbReference type="Proteomes" id="UP000823399"/>
    </source>
</evidence>
<dbReference type="GeneID" id="64695447"/>
<proteinExistence type="predicted"/>
<dbReference type="EMBL" id="JABBWM010000001">
    <property type="protein sequence ID" value="KAG2120932.1"/>
    <property type="molecule type" value="Genomic_DNA"/>
</dbReference>
<evidence type="ECO:0000313" key="2">
    <source>
        <dbReference type="EMBL" id="KAG2120932.1"/>
    </source>
</evidence>
<dbReference type="AlphaFoldDB" id="A0A9P7K0Q8"/>
<sequence length="243" mass="26474">MAQHSASVCHEEKLFSAPLPPPPCITKPPPSPLTIGEGTLRNLKDEPDHLGPGSLLWKVPIEPLGSQLQQPQPSTPDPFLDLQVPSHSHTSPTSSLGHNWLQQPQPSTPDPFQVPQVPSHSQPPTLDAGHLGARDPRISRLIAADSFNNITLKHKETHLSAMMDSQYPLPAPTLASRAPTPFPGPQPPANLSLTGTNQLLPHITLYTEAAFSVTTTDYSFEIVNEDPLNDIIKPFNYSLPMYQ</sequence>
<dbReference type="RefSeq" id="XP_041300308.1">
    <property type="nucleotide sequence ID" value="XM_041433188.1"/>
</dbReference>
<feature type="compositionally biased region" description="Low complexity" evidence="1">
    <location>
        <begin position="85"/>
        <end position="95"/>
    </location>
</feature>
<feature type="compositionally biased region" description="Polar residues" evidence="1">
    <location>
        <begin position="96"/>
        <end position="105"/>
    </location>
</feature>
<accession>A0A9P7K0Q8</accession>
<protein>
    <submittedName>
        <fullName evidence="2">Uncharacterized protein</fullName>
    </submittedName>
</protein>
<dbReference type="Proteomes" id="UP000823399">
    <property type="component" value="Unassembled WGS sequence"/>
</dbReference>
<evidence type="ECO:0000256" key="1">
    <source>
        <dbReference type="SAM" id="MobiDB-lite"/>
    </source>
</evidence>
<keyword evidence="3" id="KW-1185">Reference proteome</keyword>
<feature type="compositionally biased region" description="Low complexity" evidence="1">
    <location>
        <begin position="111"/>
        <end position="124"/>
    </location>
</feature>
<reference evidence="2" key="1">
    <citation type="journal article" date="2020" name="New Phytol.">
        <title>Comparative genomics reveals dynamic genome evolution in host specialist ectomycorrhizal fungi.</title>
        <authorList>
            <person name="Lofgren L.A."/>
            <person name="Nguyen N.H."/>
            <person name="Vilgalys R."/>
            <person name="Ruytinx J."/>
            <person name="Liao H.L."/>
            <person name="Branco S."/>
            <person name="Kuo A."/>
            <person name="LaButti K."/>
            <person name="Lipzen A."/>
            <person name="Andreopoulos W."/>
            <person name="Pangilinan J."/>
            <person name="Riley R."/>
            <person name="Hundley H."/>
            <person name="Na H."/>
            <person name="Barry K."/>
            <person name="Grigoriev I.V."/>
            <person name="Stajich J.E."/>
            <person name="Kennedy P.G."/>
        </authorList>
    </citation>
    <scope>NUCLEOTIDE SEQUENCE</scope>
    <source>
        <strain evidence="2">FC423</strain>
    </source>
</reference>
<name>A0A9P7K0Q8_9AGAM</name>
<feature type="compositionally biased region" description="Pro residues" evidence="1">
    <location>
        <begin position="18"/>
        <end position="32"/>
    </location>
</feature>
<comment type="caution">
    <text evidence="2">The sequence shown here is derived from an EMBL/GenBank/DDBJ whole genome shotgun (WGS) entry which is preliminary data.</text>
</comment>
<feature type="region of interest" description="Disordered" evidence="1">
    <location>
        <begin position="1"/>
        <end position="132"/>
    </location>
</feature>
<gene>
    <name evidence="2" type="ORF">F5147DRAFT_647311</name>
</gene>
<organism evidence="2 3">
    <name type="scientific">Suillus discolor</name>
    <dbReference type="NCBI Taxonomy" id="1912936"/>
    <lineage>
        <taxon>Eukaryota</taxon>
        <taxon>Fungi</taxon>
        <taxon>Dikarya</taxon>
        <taxon>Basidiomycota</taxon>
        <taxon>Agaricomycotina</taxon>
        <taxon>Agaricomycetes</taxon>
        <taxon>Agaricomycetidae</taxon>
        <taxon>Boletales</taxon>
        <taxon>Suillineae</taxon>
        <taxon>Suillaceae</taxon>
        <taxon>Suillus</taxon>
    </lineage>
</organism>